<comment type="caution">
    <text evidence="1">The sequence shown here is derived from an EMBL/GenBank/DDBJ whole genome shotgun (WGS) entry which is preliminary data.</text>
</comment>
<organism evidence="1 2">
    <name type="scientific">Catharanthus roseus</name>
    <name type="common">Madagascar periwinkle</name>
    <name type="synonym">Vinca rosea</name>
    <dbReference type="NCBI Taxonomy" id="4058"/>
    <lineage>
        <taxon>Eukaryota</taxon>
        <taxon>Viridiplantae</taxon>
        <taxon>Streptophyta</taxon>
        <taxon>Embryophyta</taxon>
        <taxon>Tracheophyta</taxon>
        <taxon>Spermatophyta</taxon>
        <taxon>Magnoliopsida</taxon>
        <taxon>eudicotyledons</taxon>
        <taxon>Gunneridae</taxon>
        <taxon>Pentapetalae</taxon>
        <taxon>asterids</taxon>
        <taxon>lamiids</taxon>
        <taxon>Gentianales</taxon>
        <taxon>Apocynaceae</taxon>
        <taxon>Rauvolfioideae</taxon>
        <taxon>Vinceae</taxon>
        <taxon>Catharanthinae</taxon>
        <taxon>Catharanthus</taxon>
    </lineage>
</organism>
<reference evidence="2" key="1">
    <citation type="journal article" date="2023" name="Nat. Plants">
        <title>Single-cell RNA sequencing provides a high-resolution roadmap for understanding the multicellular compartmentation of specialized metabolism.</title>
        <authorList>
            <person name="Sun S."/>
            <person name="Shen X."/>
            <person name="Li Y."/>
            <person name="Li Y."/>
            <person name="Wang S."/>
            <person name="Li R."/>
            <person name="Zhang H."/>
            <person name="Shen G."/>
            <person name="Guo B."/>
            <person name="Wei J."/>
            <person name="Xu J."/>
            <person name="St-Pierre B."/>
            <person name="Chen S."/>
            <person name="Sun C."/>
        </authorList>
    </citation>
    <scope>NUCLEOTIDE SEQUENCE [LARGE SCALE GENOMIC DNA]</scope>
</reference>
<proteinExistence type="predicted"/>
<dbReference type="Proteomes" id="UP001060085">
    <property type="component" value="Linkage Group LG08"/>
</dbReference>
<evidence type="ECO:0000313" key="2">
    <source>
        <dbReference type="Proteomes" id="UP001060085"/>
    </source>
</evidence>
<gene>
    <name evidence="1" type="ORF">M9H77_35413</name>
</gene>
<sequence length="713" mass="81272">MAATTVASSPSLHACTVQEPRATLNRIHMSLHFTATLSLLYYRISHLVRSDVPLLAWTLITLSELIFTFIWLLTQAFRWRPLVRSVNLEKLPNNSKEFPKIDVFICTADPGKEPVVEVMNTVVSAMAMDYPPEKLSVYLSDDGGAAVTLYGIKEAVAFGRFWIPFCRKYNIKTRSPEAYFSMVDNDGGYLDWSDDLKEEEQKIKLLYDSFKKNVEKVSKIEDSVRQDRPPHVEVIHNNRNEKSKDKENELPLVVYMSREKRPSRPHRFKAGALNALLRVSGIMSNAPYILVLDCDMYCNDPLSAKQAMCFHLDPSISNSLSYVQFPQIFYNVSKNDIYDGQARSAYKTKYQGMDGLRGTVCAGTGYYLNKKALYCRPNHEDELVVDQVQSFGCSRMFNDSLKVLNQKSTNQDLIISNETVEEAQFLATCTFEENTRWGKDVGYSYESLLESTFTGYLLHCKGWKSVYLYPKRPCFLGCTTIDMKDAMVQLMKWASGLIQVGFSRFSPLTYGISNMSTLQSMCYAYFTFTHFFSFACLLYGTIPQLCFLKGISLFPEVSNSWFIVFAAVYLSSLSQHLYEVISSGGSIITWWNEQRIWMIKSVTACLFGCLDVLFKRLGMIKSTFRLTNKAIDREKLDKYEKGKFDFKGATPFMIPLTFLVILNVVCFFVGVKGIISNGNFGEMFGQFFLSSYILVLSYPILEGLLPKKGKKKQ</sequence>
<accession>A0ACB9ZPM9</accession>
<dbReference type="EMBL" id="CM044708">
    <property type="protein sequence ID" value="KAI5649408.1"/>
    <property type="molecule type" value="Genomic_DNA"/>
</dbReference>
<name>A0ACB9ZPM9_CATRO</name>
<keyword evidence="2" id="KW-1185">Reference proteome</keyword>
<evidence type="ECO:0000313" key="1">
    <source>
        <dbReference type="EMBL" id="KAI5649408.1"/>
    </source>
</evidence>
<protein>
    <submittedName>
        <fullName evidence="1">Uncharacterized protein</fullName>
    </submittedName>
</protein>